<dbReference type="PANTHER" id="PTHR24276">
    <property type="entry name" value="POLYSERASE-RELATED"/>
    <property type="match status" value="1"/>
</dbReference>
<evidence type="ECO:0000256" key="3">
    <source>
        <dbReference type="ARBA" id="ARBA00023157"/>
    </source>
</evidence>
<keyword evidence="3" id="KW-1015">Disulfide bond</keyword>
<gene>
    <name evidence="7" type="ORF">Ae201684_016040</name>
</gene>
<dbReference type="Proteomes" id="UP000481153">
    <property type="component" value="Unassembled WGS sequence"/>
</dbReference>
<dbReference type="VEuPathDB" id="FungiDB:AeMF1_002561"/>
<evidence type="ECO:0000313" key="8">
    <source>
        <dbReference type="Proteomes" id="UP000481153"/>
    </source>
</evidence>
<keyword evidence="2" id="KW-0843">Virulence</keyword>
<evidence type="ECO:0000256" key="2">
    <source>
        <dbReference type="ARBA" id="ARBA00023026"/>
    </source>
</evidence>
<keyword evidence="5" id="KW-1133">Transmembrane helix</keyword>
<dbReference type="Gene3D" id="2.40.10.10">
    <property type="entry name" value="Trypsin-like serine proteases"/>
    <property type="match status" value="2"/>
</dbReference>
<evidence type="ECO:0000256" key="5">
    <source>
        <dbReference type="SAM" id="Phobius"/>
    </source>
</evidence>
<dbReference type="SMART" id="SM00020">
    <property type="entry name" value="Tryp_SPc"/>
    <property type="match status" value="1"/>
</dbReference>
<feature type="transmembrane region" description="Helical" evidence="5">
    <location>
        <begin position="18"/>
        <end position="40"/>
    </location>
</feature>
<dbReference type="PANTHER" id="PTHR24276:SF98">
    <property type="entry name" value="FI18310P1-RELATED"/>
    <property type="match status" value="1"/>
</dbReference>
<evidence type="ECO:0000259" key="6">
    <source>
        <dbReference type="PROSITE" id="PS50240"/>
    </source>
</evidence>
<organism evidence="7 8">
    <name type="scientific">Aphanomyces euteiches</name>
    <dbReference type="NCBI Taxonomy" id="100861"/>
    <lineage>
        <taxon>Eukaryota</taxon>
        <taxon>Sar</taxon>
        <taxon>Stramenopiles</taxon>
        <taxon>Oomycota</taxon>
        <taxon>Saprolegniomycetes</taxon>
        <taxon>Saprolegniales</taxon>
        <taxon>Verrucalvaceae</taxon>
        <taxon>Aphanomyces</taxon>
    </lineage>
</organism>
<dbReference type="InterPro" id="IPR043504">
    <property type="entry name" value="Peptidase_S1_PA_chymotrypsin"/>
</dbReference>
<keyword evidence="4" id="KW-0325">Glycoprotein</keyword>
<dbReference type="EMBL" id="VJMJ01000241">
    <property type="protein sequence ID" value="KAF0725477.1"/>
    <property type="molecule type" value="Genomic_DNA"/>
</dbReference>
<keyword evidence="5" id="KW-0812">Transmembrane</keyword>
<evidence type="ECO:0000256" key="1">
    <source>
        <dbReference type="ARBA" id="ARBA00022729"/>
    </source>
</evidence>
<sequence>MQGLETSLGLSSLDECSMLQIGCPYLIGMVYCIAFVLAVLSTGATSSTHLDIVGGVVVEAAAPAYIATLRADEFQTTICTGILIAPRYILTTAKCTKLSLTWASINSKFRQGRDGEHIRITAINFHPKFKWPELIINTPATLTFDSYEAKTQVVMRGFGQLGYKADFADVLREAKGTIAVNADCNRVYNVDGIFQDDLMCIEGLSPCGGDKGGPLTLLNKEGHEAVVALHSWNALHCDVQYGGFTRLGPSLDFLKSFLQGDDVCKQPVERPSLH</sequence>
<accession>A0A6G0WFZ6</accession>
<dbReference type="GO" id="GO:0006508">
    <property type="term" value="P:proteolysis"/>
    <property type="evidence" value="ECO:0007669"/>
    <property type="project" value="InterPro"/>
</dbReference>
<keyword evidence="8" id="KW-1185">Reference proteome</keyword>
<keyword evidence="1" id="KW-0732">Signal</keyword>
<dbReference type="SUPFAM" id="SSF50494">
    <property type="entry name" value="Trypsin-like serine proteases"/>
    <property type="match status" value="1"/>
</dbReference>
<evidence type="ECO:0000256" key="4">
    <source>
        <dbReference type="ARBA" id="ARBA00023180"/>
    </source>
</evidence>
<dbReference type="AlphaFoldDB" id="A0A6G0WFZ6"/>
<proteinExistence type="predicted"/>
<comment type="caution">
    <text evidence="7">The sequence shown here is derived from an EMBL/GenBank/DDBJ whole genome shotgun (WGS) entry which is preliminary data.</text>
</comment>
<evidence type="ECO:0000313" key="7">
    <source>
        <dbReference type="EMBL" id="KAF0725477.1"/>
    </source>
</evidence>
<name>A0A6G0WFZ6_9STRA</name>
<dbReference type="Pfam" id="PF00089">
    <property type="entry name" value="Trypsin"/>
    <property type="match status" value="1"/>
</dbReference>
<dbReference type="PROSITE" id="PS50240">
    <property type="entry name" value="TRYPSIN_DOM"/>
    <property type="match status" value="1"/>
</dbReference>
<dbReference type="InterPro" id="IPR009003">
    <property type="entry name" value="Peptidase_S1_PA"/>
</dbReference>
<dbReference type="GO" id="GO:0004252">
    <property type="term" value="F:serine-type endopeptidase activity"/>
    <property type="evidence" value="ECO:0007669"/>
    <property type="project" value="InterPro"/>
</dbReference>
<feature type="domain" description="Peptidase S1" evidence="6">
    <location>
        <begin position="52"/>
        <end position="259"/>
    </location>
</feature>
<protein>
    <recommendedName>
        <fullName evidence="6">Peptidase S1 domain-containing protein</fullName>
    </recommendedName>
</protein>
<keyword evidence="5" id="KW-0472">Membrane</keyword>
<dbReference type="InterPro" id="IPR001254">
    <property type="entry name" value="Trypsin_dom"/>
</dbReference>
<reference evidence="7 8" key="1">
    <citation type="submission" date="2019-07" db="EMBL/GenBank/DDBJ databases">
        <title>Genomics analysis of Aphanomyces spp. identifies a new class of oomycete effector associated with host adaptation.</title>
        <authorList>
            <person name="Gaulin E."/>
        </authorList>
    </citation>
    <scope>NUCLEOTIDE SEQUENCE [LARGE SCALE GENOMIC DNA]</scope>
    <source>
        <strain evidence="7 8">ATCC 201684</strain>
    </source>
</reference>
<dbReference type="InterPro" id="IPR050430">
    <property type="entry name" value="Peptidase_S1"/>
</dbReference>